<sequence length="179" mass="21100">MIKKMNISRNLNLKENIWNIVHKLTNSFSILTVNNLGNGYIKCIWEISRIDNLRIELSNSCFYAIRLFDISNNRNKNNSTCIMKEIEISKFQSSITFPIPINKGVYYFEFGYRKKDGEWRKLAYQKLNLGYRIKKLLQTFDDNSWFDPKIRIRRNEVSLHEEAYQLSLNSAIGGSENIS</sequence>
<proteinExistence type="predicted"/>
<gene>
    <name evidence="1" type="ordered locus">NATL1_01061</name>
</gene>
<reference evidence="2" key="1">
    <citation type="journal article" date="2007" name="PLoS Genet.">
        <title>Patterns and implications of gene gain and loss in the evolution of Prochlorococcus.</title>
        <authorList>
            <person name="Kettler G.C."/>
            <person name="Martiny A.C."/>
            <person name="Huang K."/>
            <person name="Zucker J."/>
            <person name="Coleman M.L."/>
            <person name="Rodrigue S."/>
            <person name="Chen F."/>
            <person name="Lapidus A."/>
            <person name="Ferriera S."/>
            <person name="Johnson J."/>
            <person name="Steglich C."/>
            <person name="Church G.M."/>
            <person name="Richardson P."/>
            <person name="Chisholm S.W."/>
        </authorList>
    </citation>
    <scope>NUCLEOTIDE SEQUENCE [LARGE SCALE GENOMIC DNA]</scope>
    <source>
        <strain evidence="2">NATL1A</strain>
    </source>
</reference>
<organism evidence="1 2">
    <name type="scientific">Prochlorococcus marinus (strain NATL1A)</name>
    <dbReference type="NCBI Taxonomy" id="167555"/>
    <lineage>
        <taxon>Bacteria</taxon>
        <taxon>Bacillati</taxon>
        <taxon>Cyanobacteriota</taxon>
        <taxon>Cyanophyceae</taxon>
        <taxon>Synechococcales</taxon>
        <taxon>Prochlorococcaceae</taxon>
        <taxon>Prochlorococcus</taxon>
    </lineage>
</organism>
<dbReference type="EMBL" id="CP000553">
    <property type="protein sequence ID" value="ABM74670.1"/>
    <property type="molecule type" value="Genomic_DNA"/>
</dbReference>
<name>A2BZL0_PROM1</name>
<dbReference type="AlphaFoldDB" id="A2BZL0"/>
<protein>
    <recommendedName>
        <fullName evidence="3">DUF4912 domain-containing protein</fullName>
    </recommendedName>
</protein>
<evidence type="ECO:0008006" key="3">
    <source>
        <dbReference type="Google" id="ProtNLM"/>
    </source>
</evidence>
<accession>A2BZL0</accession>
<dbReference type="Proteomes" id="UP000002592">
    <property type="component" value="Chromosome"/>
</dbReference>
<evidence type="ECO:0000313" key="2">
    <source>
        <dbReference type="Proteomes" id="UP000002592"/>
    </source>
</evidence>
<dbReference type="HOGENOM" id="CLU_1538713_0_0_3"/>
<dbReference type="eggNOG" id="ENOG5030I67">
    <property type="taxonomic scope" value="Bacteria"/>
</dbReference>
<evidence type="ECO:0000313" key="1">
    <source>
        <dbReference type="EMBL" id="ABM74670.1"/>
    </source>
</evidence>
<dbReference type="KEGG" id="pme:NATL1_01061"/>